<dbReference type="InterPro" id="IPR045087">
    <property type="entry name" value="Cu-oxidase_fam"/>
</dbReference>
<evidence type="ECO:0000256" key="5">
    <source>
        <dbReference type="SAM" id="SignalP"/>
    </source>
</evidence>
<dbReference type="NCBIfam" id="TIGR03390">
    <property type="entry name" value="ascorbOXfungal"/>
    <property type="match status" value="1"/>
</dbReference>
<dbReference type="EMBL" id="NHZQ01000335">
    <property type="protein sequence ID" value="PSK42177.1"/>
    <property type="molecule type" value="Genomic_DNA"/>
</dbReference>
<dbReference type="Pfam" id="PF07731">
    <property type="entry name" value="Cu-oxidase_2"/>
    <property type="match status" value="1"/>
</dbReference>
<dbReference type="PROSITE" id="PS00079">
    <property type="entry name" value="MULTICOPPER_OXIDASE1"/>
    <property type="match status" value="1"/>
</dbReference>
<dbReference type="Pfam" id="PF00394">
    <property type="entry name" value="Cu-oxidase"/>
    <property type="match status" value="1"/>
</dbReference>
<dbReference type="Gene3D" id="2.60.40.420">
    <property type="entry name" value="Cupredoxins - blue copper proteins"/>
    <property type="match status" value="3"/>
</dbReference>
<dbReference type="AlphaFoldDB" id="A0A2P7Z1T3"/>
<evidence type="ECO:0000313" key="10">
    <source>
        <dbReference type="Proteomes" id="UP000243723"/>
    </source>
</evidence>
<dbReference type="PANTHER" id="PTHR11709">
    <property type="entry name" value="MULTI-COPPER OXIDASE"/>
    <property type="match status" value="1"/>
</dbReference>
<dbReference type="InterPro" id="IPR017762">
    <property type="entry name" value="Multicopper_oxidase_fun"/>
</dbReference>
<evidence type="ECO:0000259" key="8">
    <source>
        <dbReference type="Pfam" id="PF07732"/>
    </source>
</evidence>
<evidence type="ECO:0000313" key="9">
    <source>
        <dbReference type="EMBL" id="PSK42177.1"/>
    </source>
</evidence>
<feature type="domain" description="Plastocyanin-like" evidence="7">
    <location>
        <begin position="436"/>
        <end position="557"/>
    </location>
</feature>
<name>A0A2P7Z1T3_9PEZI</name>
<dbReference type="CDD" id="cd13873">
    <property type="entry name" value="CuRO_2_AAO_like_2"/>
    <property type="match status" value="1"/>
</dbReference>
<feature type="chain" id="PRO_5015132712" evidence="5">
    <location>
        <begin position="20"/>
        <end position="610"/>
    </location>
</feature>
<evidence type="ECO:0000259" key="7">
    <source>
        <dbReference type="Pfam" id="PF07731"/>
    </source>
</evidence>
<dbReference type="OrthoDB" id="2121828at2759"/>
<dbReference type="GO" id="GO:0005507">
    <property type="term" value="F:copper ion binding"/>
    <property type="evidence" value="ECO:0007669"/>
    <property type="project" value="InterPro"/>
</dbReference>
<evidence type="ECO:0000259" key="6">
    <source>
        <dbReference type="Pfam" id="PF00394"/>
    </source>
</evidence>
<evidence type="ECO:0000256" key="2">
    <source>
        <dbReference type="ARBA" id="ARBA00022723"/>
    </source>
</evidence>
<proteinExistence type="inferred from homology"/>
<feature type="domain" description="Plastocyanin-like" evidence="8">
    <location>
        <begin position="39"/>
        <end position="151"/>
    </location>
</feature>
<dbReference type="InterPro" id="IPR035666">
    <property type="entry name" value="MCO_CuRO_3"/>
</dbReference>
<keyword evidence="4" id="KW-0186">Copper</keyword>
<dbReference type="InterPro" id="IPR011707">
    <property type="entry name" value="Cu-oxidase-like_N"/>
</dbReference>
<dbReference type="InterPro" id="IPR033138">
    <property type="entry name" value="Cu_oxidase_CS"/>
</dbReference>
<evidence type="ECO:0000256" key="3">
    <source>
        <dbReference type="ARBA" id="ARBA00023002"/>
    </source>
</evidence>
<dbReference type="InterPro" id="IPR008972">
    <property type="entry name" value="Cupredoxin"/>
</dbReference>
<sequence length="610" mass="68508">MFCHKLSLVIAAFLSLALAKTYQHDATFTPDYVLEATLQPIEISCATRNSVVINGTSPGPTLYLKEGQTTWIRVYNNVPGDNFTVHWHGLSQRTAPFCDGTPLVSQWPIPFGNFFDYEIHPEIGDAGSYFYHSHVGFQQSTAHGILIVEDADPVPYQYDGDIPLILGDYYAKDDETIVHGLLADPFKWSGEPNAVLVNGQSGNASFGDPRNASCAPHIIEVEPDKQYRIRVIGATAISFIKMVLEEHFELQVIEADGQYTKQAAIDHIQVAPGQRFSYLLKTKCVEELTSLGRSDFWIRYESRDRPTSVTGYALLRYKFPQQNNTLPQLPSVPPVTVPLETRNYLEYSLESLNPKFSDAFPRLSEVTRTVTIQMNQKLVTGSYQNGTLNGIVEWAQNNQSWKETVQDDSPRPPYLIEVFKSGLTPNYTRALANAGRDPLTNTFPALVGEVLDIVWLSNSGPTGGFDFHPMHVHGEHVWDLGSGNGTYDAAENEKRFGNFTPAKRDTTLLYRYAVKGASPFETMGWRAWRIRITEENVGTWMMHCHVAQHAVMGMNTVWFFGDARDILMKFPQEPYVQGYLDFGGSAYGDGNRDPVVNHYFDDPEDGEEVD</sequence>
<dbReference type="Pfam" id="PF07732">
    <property type="entry name" value="Cu-oxidase_3"/>
    <property type="match status" value="1"/>
</dbReference>
<dbReference type="SUPFAM" id="SSF49503">
    <property type="entry name" value="Cupredoxins"/>
    <property type="match status" value="3"/>
</dbReference>
<comment type="similarity">
    <text evidence="1">Belongs to the multicopper oxidase family.</text>
</comment>
<feature type="signal peptide" evidence="5">
    <location>
        <begin position="1"/>
        <end position="19"/>
    </location>
</feature>
<dbReference type="STRING" id="40998.A0A2P7Z1T3"/>
<dbReference type="PANTHER" id="PTHR11709:SF394">
    <property type="entry name" value="FI03373P-RELATED"/>
    <property type="match status" value="1"/>
</dbReference>
<dbReference type="InterPro" id="IPR002355">
    <property type="entry name" value="Cu_oxidase_Cu_BS"/>
</dbReference>
<feature type="domain" description="Plastocyanin-like" evidence="6">
    <location>
        <begin position="161"/>
        <end position="318"/>
    </location>
</feature>
<keyword evidence="2" id="KW-0479">Metal-binding</keyword>
<accession>A0A2P7Z1T3</accession>
<comment type="caution">
    <text evidence="9">The sequence shown here is derived from an EMBL/GenBank/DDBJ whole genome shotgun (WGS) entry which is preliminary data.</text>
</comment>
<keyword evidence="5" id="KW-0732">Signal</keyword>
<dbReference type="InterPro" id="IPR011706">
    <property type="entry name" value="Cu-oxidase_C"/>
</dbReference>
<dbReference type="CDD" id="cd13895">
    <property type="entry name" value="CuRO_3_AAO_like_2"/>
    <property type="match status" value="1"/>
</dbReference>
<evidence type="ECO:0000256" key="1">
    <source>
        <dbReference type="ARBA" id="ARBA00010609"/>
    </source>
</evidence>
<reference evidence="9 10" key="1">
    <citation type="submission" date="2017-05" db="EMBL/GenBank/DDBJ databases">
        <title>Draft genome sequence of Elsinoe australis.</title>
        <authorList>
            <person name="Cheng Q."/>
        </authorList>
    </citation>
    <scope>NUCLEOTIDE SEQUENCE [LARGE SCALE GENOMIC DNA]</scope>
    <source>
        <strain evidence="9 10">NL1</strain>
    </source>
</reference>
<protein>
    <submittedName>
        <fullName evidence="9">Iron transport multicopper oxidase</fullName>
    </submittedName>
</protein>
<organism evidence="9 10">
    <name type="scientific">Elsinoe australis</name>
    <dbReference type="NCBI Taxonomy" id="40998"/>
    <lineage>
        <taxon>Eukaryota</taxon>
        <taxon>Fungi</taxon>
        <taxon>Dikarya</taxon>
        <taxon>Ascomycota</taxon>
        <taxon>Pezizomycotina</taxon>
        <taxon>Dothideomycetes</taxon>
        <taxon>Dothideomycetidae</taxon>
        <taxon>Myriangiales</taxon>
        <taxon>Elsinoaceae</taxon>
        <taxon>Elsinoe</taxon>
    </lineage>
</organism>
<dbReference type="PROSITE" id="PS00080">
    <property type="entry name" value="MULTICOPPER_OXIDASE2"/>
    <property type="match status" value="1"/>
</dbReference>
<keyword evidence="3" id="KW-0560">Oxidoreductase</keyword>
<dbReference type="GO" id="GO:0016491">
    <property type="term" value="F:oxidoreductase activity"/>
    <property type="evidence" value="ECO:0007669"/>
    <property type="project" value="UniProtKB-KW"/>
</dbReference>
<keyword evidence="10" id="KW-1185">Reference proteome</keyword>
<evidence type="ECO:0000256" key="4">
    <source>
        <dbReference type="ARBA" id="ARBA00023008"/>
    </source>
</evidence>
<gene>
    <name evidence="9" type="ORF">B9Z65_4091</name>
</gene>
<dbReference type="InterPro" id="IPR001117">
    <property type="entry name" value="Cu-oxidase_2nd"/>
</dbReference>
<dbReference type="Proteomes" id="UP000243723">
    <property type="component" value="Unassembled WGS sequence"/>
</dbReference>